<evidence type="ECO:0000313" key="6">
    <source>
        <dbReference type="Proteomes" id="UP001470230"/>
    </source>
</evidence>
<feature type="region of interest" description="Disordered" evidence="3">
    <location>
        <begin position="170"/>
        <end position="202"/>
    </location>
</feature>
<comment type="subcellular location">
    <subcellularLocation>
        <location evidence="1">Nucleus</location>
    </subcellularLocation>
</comment>
<dbReference type="CDD" id="cd00024">
    <property type="entry name" value="CD_CSD"/>
    <property type="match status" value="1"/>
</dbReference>
<proteinExistence type="predicted"/>
<name>A0ABR2HJM7_9EUKA</name>
<reference evidence="5 6" key="1">
    <citation type="submission" date="2024-04" db="EMBL/GenBank/DDBJ databases">
        <title>Tritrichomonas musculus Genome.</title>
        <authorList>
            <person name="Alves-Ferreira E."/>
            <person name="Grigg M."/>
            <person name="Lorenzi H."/>
            <person name="Galac M."/>
        </authorList>
    </citation>
    <scope>NUCLEOTIDE SEQUENCE [LARGE SCALE GENOMIC DNA]</scope>
    <source>
        <strain evidence="5 6">EAF2021</strain>
    </source>
</reference>
<feature type="domain" description="Chromo" evidence="4">
    <location>
        <begin position="75"/>
        <end position="124"/>
    </location>
</feature>
<dbReference type="SMART" id="SM00298">
    <property type="entry name" value="CHROMO"/>
    <property type="match status" value="1"/>
</dbReference>
<dbReference type="SUPFAM" id="SSF54160">
    <property type="entry name" value="Chromo domain-like"/>
    <property type="match status" value="1"/>
</dbReference>
<dbReference type="InterPro" id="IPR016197">
    <property type="entry name" value="Chromo-like_dom_sf"/>
</dbReference>
<dbReference type="InterPro" id="IPR051219">
    <property type="entry name" value="Heterochromatin_chromo-domain"/>
</dbReference>
<keyword evidence="2" id="KW-0539">Nucleus</keyword>
<dbReference type="Gene3D" id="2.40.50.40">
    <property type="match status" value="1"/>
</dbReference>
<dbReference type="PROSITE" id="PS50013">
    <property type="entry name" value="CHROMO_2"/>
    <property type="match status" value="1"/>
</dbReference>
<evidence type="ECO:0000256" key="2">
    <source>
        <dbReference type="ARBA" id="ARBA00023242"/>
    </source>
</evidence>
<evidence type="ECO:0000259" key="4">
    <source>
        <dbReference type="PROSITE" id="PS50013"/>
    </source>
</evidence>
<comment type="caution">
    <text evidence="5">The sequence shown here is derived from an EMBL/GenBank/DDBJ whole genome shotgun (WGS) entry which is preliminary data.</text>
</comment>
<feature type="compositionally biased region" description="Low complexity" evidence="3">
    <location>
        <begin position="46"/>
        <end position="62"/>
    </location>
</feature>
<feature type="compositionally biased region" description="Polar residues" evidence="3">
    <location>
        <begin position="1"/>
        <end position="14"/>
    </location>
</feature>
<dbReference type="EMBL" id="JAPFFF010000027">
    <property type="protein sequence ID" value="KAK8848118.1"/>
    <property type="molecule type" value="Genomic_DNA"/>
</dbReference>
<feature type="compositionally biased region" description="Basic residues" evidence="3">
    <location>
        <begin position="176"/>
        <end position="191"/>
    </location>
</feature>
<accession>A0ABR2HJM7</accession>
<keyword evidence="6" id="KW-1185">Reference proteome</keyword>
<protein>
    <submittedName>
        <fullName evidence="5">Chromobox protein 5</fullName>
    </submittedName>
</protein>
<gene>
    <name evidence="5" type="ORF">M9Y10_019174</name>
</gene>
<dbReference type="PROSITE" id="PS00598">
    <property type="entry name" value="CHROMO_1"/>
    <property type="match status" value="1"/>
</dbReference>
<evidence type="ECO:0000256" key="1">
    <source>
        <dbReference type="ARBA" id="ARBA00004123"/>
    </source>
</evidence>
<dbReference type="InterPro" id="IPR023780">
    <property type="entry name" value="Chromo_domain"/>
</dbReference>
<dbReference type="InterPro" id="IPR000953">
    <property type="entry name" value="Chromo/chromo_shadow_dom"/>
</dbReference>
<dbReference type="Pfam" id="PF00385">
    <property type="entry name" value="Chromo"/>
    <property type="match status" value="1"/>
</dbReference>
<sequence>MTNSSEETIQNTHSSNKDQSKRIANMVLNQNLDSTELEETEEDPKNFQGNEENQSQEQNNENADNKEEESVEETYDVEKILSHRVRYKKLQFYLKWDGWSEADNSWEDFEYLNCPEKINEYRDKVLSESNFDVLSLLSTTQRDAFREMFKDYQSVIDGVKFKPSKNALKAANKVKGERKKKTPKDKSKKKDKNKEKPQKKVSKIPKFEVISPDFQTSNPLYKIESVYVKDGEIFYQVKRRKLPPEEISSELLRKTYPEALISFLNEHFTGK</sequence>
<dbReference type="PANTHER" id="PTHR22812">
    <property type="entry name" value="CHROMOBOX PROTEIN"/>
    <property type="match status" value="1"/>
</dbReference>
<evidence type="ECO:0000313" key="5">
    <source>
        <dbReference type="EMBL" id="KAK8848118.1"/>
    </source>
</evidence>
<dbReference type="Proteomes" id="UP001470230">
    <property type="component" value="Unassembled WGS sequence"/>
</dbReference>
<dbReference type="InterPro" id="IPR023779">
    <property type="entry name" value="Chromodomain_CS"/>
</dbReference>
<evidence type="ECO:0000256" key="3">
    <source>
        <dbReference type="SAM" id="MobiDB-lite"/>
    </source>
</evidence>
<organism evidence="5 6">
    <name type="scientific">Tritrichomonas musculus</name>
    <dbReference type="NCBI Taxonomy" id="1915356"/>
    <lineage>
        <taxon>Eukaryota</taxon>
        <taxon>Metamonada</taxon>
        <taxon>Parabasalia</taxon>
        <taxon>Tritrichomonadida</taxon>
        <taxon>Tritrichomonadidae</taxon>
        <taxon>Tritrichomonas</taxon>
    </lineage>
</organism>
<feature type="region of interest" description="Disordered" evidence="3">
    <location>
        <begin position="1"/>
        <end position="74"/>
    </location>
</feature>